<evidence type="ECO:0000256" key="5">
    <source>
        <dbReference type="SAM" id="MobiDB-lite"/>
    </source>
</evidence>
<name>A0ABR3CY13_NEUIN</name>
<keyword evidence="4" id="KW-0131">Cell cycle</keyword>
<feature type="region of interest" description="Disordered" evidence="5">
    <location>
        <begin position="1991"/>
        <end position="2028"/>
    </location>
</feature>
<evidence type="ECO:0000256" key="1">
    <source>
        <dbReference type="ARBA" id="ARBA00010547"/>
    </source>
</evidence>
<evidence type="ECO:0000256" key="2">
    <source>
        <dbReference type="ARBA" id="ARBA00022618"/>
    </source>
</evidence>
<dbReference type="Gene3D" id="1.25.10.10">
    <property type="entry name" value="Leucine-rich Repeat Variant"/>
    <property type="match status" value="3"/>
</dbReference>
<keyword evidence="8" id="KW-1185">Reference proteome</keyword>
<evidence type="ECO:0000256" key="3">
    <source>
        <dbReference type="ARBA" id="ARBA00022776"/>
    </source>
</evidence>
<dbReference type="InterPro" id="IPR011989">
    <property type="entry name" value="ARM-like"/>
</dbReference>
<keyword evidence="2" id="KW-0132">Cell division</keyword>
<reference evidence="7 8" key="1">
    <citation type="submission" date="2023-09" db="EMBL/GenBank/DDBJ databases">
        <title>Multi-omics analysis of a traditional fermented food reveals byproduct-associated fungal strains for waste-to-food upcycling.</title>
        <authorList>
            <consortium name="Lawrence Berkeley National Laboratory"/>
            <person name="Rekdal V.M."/>
            <person name="Villalobos-Escobedo J.M."/>
            <person name="Rodriguez-Valeron N."/>
            <person name="Garcia M.O."/>
            <person name="Vasquez D.P."/>
            <person name="Damayanti I."/>
            <person name="Sorensen P.M."/>
            <person name="Baidoo E.E."/>
            <person name="De Carvalho A.C."/>
            <person name="Riley R."/>
            <person name="Lipzen A."/>
            <person name="He G."/>
            <person name="Yan M."/>
            <person name="Haridas S."/>
            <person name="Daum C."/>
            <person name="Yoshinaga Y."/>
            <person name="Ng V."/>
            <person name="Grigoriev I.V."/>
            <person name="Munk R."/>
            <person name="Nuraida L."/>
            <person name="Wijaya C.H."/>
            <person name="Morales P.-C."/>
            <person name="Keasling J.D."/>
        </authorList>
    </citation>
    <scope>NUCLEOTIDE SEQUENCE [LARGE SCALE GENOMIC DNA]</scope>
    <source>
        <strain evidence="7 8">FGSC 2613</strain>
    </source>
</reference>
<sequence length="2077" mass="229422">MAAATSLGVHQPIGLRYAIDEGFLPPNPPSSSYSWEIFVDRQAHAECEDELLTTDTCVIWSRGGIFRKSFRFDIENEKVTQALLTYFPTSTDSHPIVSAAPSQPEKPTTEKHDAKPPLARALIVFLKTQAHIYFLSGTSHVVHMPFEVESACAAPLGVIIQRKQQANNTLPVTLRLPKVPPNSFVSSQPSSIFSQTGAEFSIEGLGRPKALPLKLSNTLENMWQPPMETPDSPWPRLVCLTDPLLEIGLVVTHPENKKTNKRRQGVSLASNFLSPAEEIVHVEAIEIPGYASASQSETCIAVTVNRENSMYSVWRLTYLENKDPFIGKRKKKPVKSTRRRSSMAPGMPSGASTPVHPSIRDSFGAPLPGKKPRKSVRIDEREKEKDKGRALEGILNSLDPLRTDDAARRQSRRVSSLLARADLSASQERASFSEQTLHAVHGGRRGDSLGSQRTRMSGAYGGLHLGTSFNHGLNSLAEAPVDSLLEELRAGGDFEGFHNMGLDDHEFEGLTHEMLFTRVHSFPMDNANVRYSLADKPAKTQSKVFILVGPPTATDEQGRVQILLGIQDVVDKRLQLLTLHVPHPVPGSTVEPATSRLSSKAPMVFSELRRAQNVIDSCKISDGNEQTILILSEDKAGGRELSLQSPWSQLTTVDATLLLLDDVNNLSYSGTHRTNTRSVVNKPEEVRLSQIRIDALCHSSPRGVIDLMDKNGAFHRIRLKLRPSSSQVRKALDACRSVLPPSHADRLLAGWWHTTQWLRVLNQQEANSTTNDREWSSLVVLLLASFMALGHTDETSLARLGCGVRVLEPKSNWEAMELYATPVASANAPWMQTRGWEWFLEDSLLDTIPSSQGTQPPSFMARHIELAKGYIASAEGMAAFGVNGYLPTAVERDRDSRNKAAWSMMLALHLLVEEQTLSVLSPEEVSPGHSDLRALLWQLARWLGWLQYEELYSLGLQADLDTDDSAPLARLAIPPPVFNPCILTWIRQHFTTDGSPDFLTLSQVYATATSDVRGRSPRERAWRDLTPRTFMFRKLFELLKSAKDRFEAVAAMHAAGFIPQVLETLPEAILTPLQDFIFICQPNPPLSWPTELLKLVNRTDVSTILKQTKVSKTIGSELQPPSHTAKWDFRMLCQHLDDLQEHGEDTDASERQLVVRTLFREDRRLNEAQNLLSSGKPRVLRLDPKPEWSESEYLEKQKELVTTVATSTLAIPPGRGLLYYSLRYPLLTQKYHISGFNLACIIRPTNNTVSVDKSQFTEEKINWAFFHQGVAGGLAISPQAKGIDTSWILYNKPGQDLSNRHAGFLLALGLNGHLKSVAKWVAFKYLTPKHTMTSIGLLLGLAASYIGTMDSLITRLLSVHVTRMLPRGAAELNLSKHTQTTGIMGIGLLYCKSQHRRMSEIMMSEIEHVEDGEEEDPLRDESYRLAAGFALGFINLGKGNDLKGLRDMRLTEKLLTIATATKRVELVHVLDRSAAAAVVAAALIFMKSEDHIVARKIDVPDTVVQFDYVRPDILLLRTMAKHIILWKGITPSFKWIREGLPREYQPRYRLTSTICLQSKDLPFFSILAGLCFALGLRFAGSGNIQVRDLLVLYLDEFMRLVSMPKSNFDAELARSNARMCMDMLALSCATVMAGTGDLVILRRLRALHGRDDKETTYGSHMACHMAIGALFLGYGTATFSNSDLAVASLIVAFYPIFPATVQDNRAHLQAFRHFWVLATDPRCLIAKDGATGQSLNVPVLIFLRRNSPSARAAAANSAVDSPFESSSDGVVIRRQTPCLLPPLDDVLRVTTDAGQQGYWNLTIDFETDPSLVEQFKENQTLSLRRRPVLEAPFPATLRALGRGMGPVAEDGQPKDPFEWVFELSAGAEGSDLLGTSGDTANGISYSTGNELGELAKLTHAERAVVMDRLGSGGGVGEGEGATTFVDARLVLENDLTGGGMPSREKLLGLRLLFEWMERRQSLAVQSPVSAALSALGTLPETPAAADVATAGRTTARGKSKARAGHAGQGPTTRSMKGKGKKVSVEEEKEHCVPNWDELREGSRHGSAVAAGDNWWIRDSVIEDLKGRAWFVGRDGKV</sequence>
<dbReference type="EMBL" id="JAVLET010000018">
    <property type="protein sequence ID" value="KAL0465316.1"/>
    <property type="molecule type" value="Genomic_DNA"/>
</dbReference>
<feature type="domain" description="Anaphase-promoting complex subunit 1 N-terminal" evidence="6">
    <location>
        <begin position="30"/>
        <end position="782"/>
    </location>
</feature>
<keyword evidence="3" id="KW-0498">Mitosis</keyword>
<evidence type="ECO:0000313" key="8">
    <source>
        <dbReference type="Proteomes" id="UP001451303"/>
    </source>
</evidence>
<dbReference type="Proteomes" id="UP001451303">
    <property type="component" value="Unassembled WGS sequence"/>
</dbReference>
<feature type="compositionally biased region" description="Basic and acidic residues" evidence="5">
    <location>
        <begin position="376"/>
        <end position="389"/>
    </location>
</feature>
<evidence type="ECO:0000313" key="7">
    <source>
        <dbReference type="EMBL" id="KAL0465316.1"/>
    </source>
</evidence>
<feature type="compositionally biased region" description="Basic residues" evidence="5">
    <location>
        <begin position="329"/>
        <end position="341"/>
    </location>
</feature>
<gene>
    <name evidence="7" type="ORF">QR685DRAFT_539204</name>
</gene>
<evidence type="ECO:0000256" key="4">
    <source>
        <dbReference type="ARBA" id="ARBA00023306"/>
    </source>
</evidence>
<protein>
    <recommendedName>
        <fullName evidence="6">Anaphase-promoting complex subunit 1 N-terminal domain-containing protein</fullName>
    </recommendedName>
</protein>
<accession>A0ABR3CY13</accession>
<dbReference type="Pfam" id="PF12859">
    <property type="entry name" value="ANAPC1"/>
    <property type="match status" value="1"/>
</dbReference>
<dbReference type="PANTHER" id="PTHR12827:SF3">
    <property type="entry name" value="ANAPHASE-PROMOTING COMPLEX SUBUNIT 1"/>
    <property type="match status" value="1"/>
</dbReference>
<organism evidence="7 8">
    <name type="scientific">Neurospora intermedia</name>
    <dbReference type="NCBI Taxonomy" id="5142"/>
    <lineage>
        <taxon>Eukaryota</taxon>
        <taxon>Fungi</taxon>
        <taxon>Dikarya</taxon>
        <taxon>Ascomycota</taxon>
        <taxon>Pezizomycotina</taxon>
        <taxon>Sordariomycetes</taxon>
        <taxon>Sordariomycetidae</taxon>
        <taxon>Sordariales</taxon>
        <taxon>Sordariaceae</taxon>
        <taxon>Neurospora</taxon>
    </lineage>
</organism>
<dbReference type="InterPro" id="IPR049255">
    <property type="entry name" value="Apc1_N"/>
</dbReference>
<comment type="similarity">
    <text evidence="1">Belongs to the APC1 family.</text>
</comment>
<proteinExistence type="inferred from homology"/>
<dbReference type="InterPro" id="IPR024990">
    <property type="entry name" value="Apc1"/>
</dbReference>
<feature type="region of interest" description="Disordered" evidence="5">
    <location>
        <begin position="329"/>
        <end position="389"/>
    </location>
</feature>
<comment type="caution">
    <text evidence="7">The sequence shown here is derived from an EMBL/GenBank/DDBJ whole genome shotgun (WGS) entry which is preliminary data.</text>
</comment>
<evidence type="ECO:0000259" key="6">
    <source>
        <dbReference type="Pfam" id="PF12859"/>
    </source>
</evidence>
<dbReference type="PANTHER" id="PTHR12827">
    <property type="entry name" value="MEIOTIC CHECKPOINT REGULATOR TSG24 FAMILY MEMBER"/>
    <property type="match status" value="1"/>
</dbReference>